<dbReference type="InterPro" id="IPR036291">
    <property type="entry name" value="NAD(P)-bd_dom_sf"/>
</dbReference>
<keyword evidence="2" id="KW-1185">Reference proteome</keyword>
<evidence type="ECO:0000313" key="1">
    <source>
        <dbReference type="EMBL" id="OAF67504.1"/>
    </source>
</evidence>
<dbReference type="OrthoDB" id="417891at2759"/>
<accession>A0A177B251</accession>
<protein>
    <submittedName>
        <fullName evidence="1">Uncharacterized protein</fullName>
    </submittedName>
</protein>
<gene>
    <name evidence="1" type="ORF">A3Q56_04647</name>
</gene>
<name>A0A177B251_9BILA</name>
<evidence type="ECO:0000313" key="2">
    <source>
        <dbReference type="Proteomes" id="UP000078046"/>
    </source>
</evidence>
<dbReference type="Proteomes" id="UP000078046">
    <property type="component" value="Unassembled WGS sequence"/>
</dbReference>
<dbReference type="Gene3D" id="3.40.50.720">
    <property type="entry name" value="NAD(P)-binding Rossmann-like Domain"/>
    <property type="match status" value="1"/>
</dbReference>
<comment type="caution">
    <text evidence="1">The sequence shown here is derived from an EMBL/GenBank/DDBJ whole genome shotgun (WGS) entry which is preliminary data.</text>
</comment>
<organism evidence="1 2">
    <name type="scientific">Intoshia linei</name>
    <dbReference type="NCBI Taxonomy" id="1819745"/>
    <lineage>
        <taxon>Eukaryota</taxon>
        <taxon>Metazoa</taxon>
        <taxon>Spiralia</taxon>
        <taxon>Lophotrochozoa</taxon>
        <taxon>Mesozoa</taxon>
        <taxon>Orthonectida</taxon>
        <taxon>Rhopaluridae</taxon>
        <taxon>Intoshia</taxon>
    </lineage>
</organism>
<dbReference type="EMBL" id="LWCA01000644">
    <property type="protein sequence ID" value="OAF67504.1"/>
    <property type="molecule type" value="Genomic_DNA"/>
</dbReference>
<reference evidence="1 2" key="1">
    <citation type="submission" date="2016-04" db="EMBL/GenBank/DDBJ databases">
        <title>The genome of Intoshia linei affirms orthonectids as highly simplified spiralians.</title>
        <authorList>
            <person name="Mikhailov K.V."/>
            <person name="Slusarev G.S."/>
            <person name="Nikitin M.A."/>
            <person name="Logacheva M.D."/>
            <person name="Penin A."/>
            <person name="Aleoshin V."/>
            <person name="Panchin Y.V."/>
        </authorList>
    </citation>
    <scope>NUCLEOTIDE SEQUENCE [LARGE SCALE GENOMIC DNA]</scope>
    <source>
        <strain evidence="1">Intl2013</strain>
        <tissue evidence="1">Whole animal</tissue>
    </source>
</reference>
<proteinExistence type="predicted"/>
<dbReference type="SUPFAM" id="SSF51735">
    <property type="entry name" value="NAD(P)-binding Rossmann-fold domains"/>
    <property type="match status" value="1"/>
</dbReference>
<sequence>MSLLSKLFPFSLVGVISSGYILFKYQINSKRYEGDGRLDGQKIVVTGANGAIGSVVSKELARRVIVDLKKVFNLLEMLMERSHVIDNVAKIIKG</sequence>
<dbReference type="AlphaFoldDB" id="A0A177B251"/>